<reference evidence="2" key="2">
    <citation type="journal article" date="2014" name="PLoS ONE">
        <title>Genome and Transcriptome Analysis of the Fungal Pathogen Fusarium oxysporum f. sp. cubense Causing Banana Vascular Wilt Disease.</title>
        <authorList>
            <person name="Guo L."/>
            <person name="Han L."/>
            <person name="Yang L."/>
            <person name="Zeng H."/>
            <person name="Fan D."/>
            <person name="Zhu Y."/>
            <person name="Feng Y."/>
            <person name="Wang G."/>
            <person name="Peng C."/>
            <person name="Jiang X."/>
            <person name="Zhou D."/>
            <person name="Ni P."/>
            <person name="Liang C."/>
            <person name="Liu L."/>
            <person name="Wang J."/>
            <person name="Mao C."/>
            <person name="Fang X."/>
            <person name="Peng M."/>
            <person name="Huang J."/>
        </authorList>
    </citation>
    <scope>NUCLEOTIDE SEQUENCE [LARGE SCALE GENOMIC DNA]</scope>
    <source>
        <strain evidence="2">race 1</strain>
    </source>
</reference>
<dbReference type="OrthoDB" id="5098625at2759"/>
<name>N4UJS0_FUSC1</name>
<dbReference type="Proteomes" id="UP000016928">
    <property type="component" value="Unassembled WGS sequence"/>
</dbReference>
<reference evidence="2" key="1">
    <citation type="submission" date="2012-09" db="EMBL/GenBank/DDBJ databases">
        <title>Genome sequencing and comparative transcriptomics of race 1 and race 4 of banana pathogen: Fusarium oxysporum f. sp. cubense.</title>
        <authorList>
            <person name="Fang X."/>
            <person name="Huang J."/>
        </authorList>
    </citation>
    <scope>NUCLEOTIDE SEQUENCE [LARGE SCALE GENOMIC DNA]</scope>
    <source>
        <strain evidence="2">race 1</strain>
    </source>
</reference>
<evidence type="ECO:0000313" key="1">
    <source>
        <dbReference type="EMBL" id="ENH70285.1"/>
    </source>
</evidence>
<feature type="non-terminal residue" evidence="1">
    <location>
        <position position="1"/>
    </location>
</feature>
<dbReference type="VEuPathDB" id="FungiDB:FOC1_g10012194"/>
<dbReference type="AlphaFoldDB" id="N4UJS0"/>
<proteinExistence type="predicted"/>
<sequence length="159" mass="18355">LSYRASLATICALSTLAIDVGWITTRYISQARARILGCVRRSENLPGVSFTERQRFINVACRFESYVQVFFHIEQPLFTRDESIRRLLFAPRLCGSHDQIYATQTFYSIAYYVYDQHCTMLQNIISHLRVGEAPISGRAQDTTQTTEIRERYLESMGIL</sequence>
<evidence type="ECO:0000313" key="2">
    <source>
        <dbReference type="Proteomes" id="UP000016928"/>
    </source>
</evidence>
<protein>
    <submittedName>
        <fullName evidence="1">Uncharacterized protein</fullName>
    </submittedName>
</protein>
<gene>
    <name evidence="1" type="ORF">FOC1_g10012194</name>
</gene>
<accession>N4UJS0</accession>
<organism evidence="1 2">
    <name type="scientific">Fusarium oxysporum f. sp. cubense (strain race 1)</name>
    <name type="common">Panama disease fungus</name>
    <dbReference type="NCBI Taxonomy" id="1229664"/>
    <lineage>
        <taxon>Eukaryota</taxon>
        <taxon>Fungi</taxon>
        <taxon>Dikarya</taxon>
        <taxon>Ascomycota</taxon>
        <taxon>Pezizomycotina</taxon>
        <taxon>Sordariomycetes</taxon>
        <taxon>Hypocreomycetidae</taxon>
        <taxon>Hypocreales</taxon>
        <taxon>Nectriaceae</taxon>
        <taxon>Fusarium</taxon>
        <taxon>Fusarium oxysporum species complex</taxon>
    </lineage>
</organism>
<dbReference type="EMBL" id="KB730192">
    <property type="protein sequence ID" value="ENH70285.1"/>
    <property type="molecule type" value="Genomic_DNA"/>
</dbReference>
<dbReference type="HOGENOM" id="CLU_1660798_0_0_1"/>